<evidence type="ECO:0008006" key="3">
    <source>
        <dbReference type="Google" id="ProtNLM"/>
    </source>
</evidence>
<comment type="caution">
    <text evidence="1">The sequence shown here is derived from an EMBL/GenBank/DDBJ whole genome shotgun (WGS) entry which is preliminary data.</text>
</comment>
<dbReference type="EMBL" id="JACGWT010000005">
    <property type="protein sequence ID" value="MBA8795385.1"/>
    <property type="molecule type" value="Genomic_DNA"/>
</dbReference>
<dbReference type="SUPFAM" id="SSF50939">
    <property type="entry name" value="Sialidases"/>
    <property type="match status" value="1"/>
</dbReference>
<evidence type="ECO:0000313" key="1">
    <source>
        <dbReference type="EMBL" id="MBA8795385.1"/>
    </source>
</evidence>
<dbReference type="Proteomes" id="UP000523079">
    <property type="component" value="Unassembled WGS sequence"/>
</dbReference>
<dbReference type="RefSeq" id="WP_182561013.1">
    <property type="nucleotide sequence ID" value="NZ_JACGWT010000005.1"/>
</dbReference>
<dbReference type="InterPro" id="IPR036278">
    <property type="entry name" value="Sialidase_sf"/>
</dbReference>
<organism evidence="1 2">
    <name type="scientific">Microlunatus kandeliicorticis</name>
    <dbReference type="NCBI Taxonomy" id="1759536"/>
    <lineage>
        <taxon>Bacteria</taxon>
        <taxon>Bacillati</taxon>
        <taxon>Actinomycetota</taxon>
        <taxon>Actinomycetes</taxon>
        <taxon>Propionibacteriales</taxon>
        <taxon>Propionibacteriaceae</taxon>
        <taxon>Microlunatus</taxon>
    </lineage>
</organism>
<protein>
    <recommendedName>
        <fullName evidence="3">BNR repeat-like domain-containing protein</fullName>
    </recommendedName>
</protein>
<accession>A0A7W3IUJ3</accession>
<sequence>MSTAVPRFRLEPASRIKVGSFVDANLATAWVDDEFRTFPGKWGEDPVWGPADELRTARGATPSQALGCRADELGRVSLPPNDPPGHRHTATCLHGAVWFESLVADPGDPSGRTLYALAHNENYPETLPWDPDTGTGYRDHAWPSGLRGPDSVQAVPRILVLRSDDGGTSWTNLGVALEDHDDRLVRLPVNRNRTFPGGVGDPSAVVCGDFLYVFYGEYGYPGRWDPDSASAEVEHRGQCISVARLALADLRAGRPAARRWDGRAFAAPADGVGAPVPSLRLDPADGGGPVSDGHRSFLWGPSVSWNVDLGCWVMLCGRVDAPAWVGDAVYLAVNRHPDLGIGDHAVDWSPPQLLDRRSGRTLWYPCLQPTDDPRDREDRRTSARTGRRSRFFVKELGPEGDRYASDHLLVLDDDA</sequence>
<proteinExistence type="predicted"/>
<evidence type="ECO:0000313" key="2">
    <source>
        <dbReference type="Proteomes" id="UP000523079"/>
    </source>
</evidence>
<gene>
    <name evidence="1" type="ORF">FHX74_003021</name>
</gene>
<keyword evidence="2" id="KW-1185">Reference proteome</keyword>
<reference evidence="1 2" key="1">
    <citation type="submission" date="2020-07" db="EMBL/GenBank/DDBJ databases">
        <title>Sequencing the genomes of 1000 actinobacteria strains.</title>
        <authorList>
            <person name="Klenk H.-P."/>
        </authorList>
    </citation>
    <scope>NUCLEOTIDE SEQUENCE [LARGE SCALE GENOMIC DNA]</scope>
    <source>
        <strain evidence="1 2">DSM 100723</strain>
    </source>
</reference>
<name>A0A7W3IUJ3_9ACTN</name>
<dbReference type="AlphaFoldDB" id="A0A7W3IUJ3"/>